<evidence type="ECO:0000256" key="5">
    <source>
        <dbReference type="ARBA" id="ARBA00022691"/>
    </source>
</evidence>
<dbReference type="InterPro" id="IPR050953">
    <property type="entry name" value="N4_N6_ade-DNA_methylase"/>
</dbReference>
<comment type="similarity">
    <text evidence="1">Belongs to the N(4)/N(6)-methyltransferase family.</text>
</comment>
<evidence type="ECO:0000256" key="4">
    <source>
        <dbReference type="ARBA" id="ARBA00022679"/>
    </source>
</evidence>
<keyword evidence="9" id="KW-1185">Reference proteome</keyword>
<dbReference type="InterPro" id="IPR029063">
    <property type="entry name" value="SAM-dependent_MTases_sf"/>
</dbReference>
<evidence type="ECO:0000256" key="3">
    <source>
        <dbReference type="ARBA" id="ARBA00022603"/>
    </source>
</evidence>
<evidence type="ECO:0000259" key="7">
    <source>
        <dbReference type="Pfam" id="PF07669"/>
    </source>
</evidence>
<sequence length="590" mass="65273">MRARDSIAAAPRRALQPSLPALCPVAAASENMASGGIEERGAIFTRREVVDFILDLSGYTSDQPLHRMRLLEPSFGDGDFLLPVIDRLMTAWQASPERGRDPVAALSDRIRAVELHRVTFTATRLTVIARLTGHGMVPAAARDLADSWLIQGDFLLIDLPGRFHFVVGNPPYVRQEQIHDALLAAYRARYATVYDRADLYIPFIERSLTQLEEGGQLGFICADRWMKNRYGGPLRQLVAERFHLKTYVDMFGTPAFHTDVIAYPAITIIARPAAKGRPGGKERRKATRVAHRPEISAAGLAQLSADLTAPKLPKDSQSVREVEGVAAGSDPWILESSNQLALVRRLEMTFPPLEEAGCKVGIGVATGADQAFIGLFDALDVEPDRKLPLVMTRDIQGGTVQWRGFGVVNPFRDEGGLVNLDDYPRLKAYLEGHKAEIAGRHVAQKAPANWYRTIDRIYPAIAAKPKLLIPDIKGQAHIVHEDGQLYPHHNLYFITSDTWDLKALQAVLLSGIARLFVAAYSTKMHGGFLRFQAQYLRRIRVPAWRDVPEATRRALIDAAARDDRDACNKAVFQLYGLTATERAALGGNGE</sequence>
<evidence type="ECO:0000313" key="9">
    <source>
        <dbReference type="Proteomes" id="UP001595420"/>
    </source>
</evidence>
<comment type="caution">
    <text evidence="8">The sequence shown here is derived from an EMBL/GenBank/DDBJ whole genome shotgun (WGS) entry which is preliminary data.</text>
</comment>
<evidence type="ECO:0000313" key="8">
    <source>
        <dbReference type="EMBL" id="MFC3003853.1"/>
    </source>
</evidence>
<reference evidence="9" key="1">
    <citation type="journal article" date="2019" name="Int. J. Syst. Evol. Microbiol.">
        <title>The Global Catalogue of Microorganisms (GCM) 10K type strain sequencing project: providing services to taxonomists for standard genome sequencing and annotation.</title>
        <authorList>
            <consortium name="The Broad Institute Genomics Platform"/>
            <consortium name="The Broad Institute Genome Sequencing Center for Infectious Disease"/>
            <person name="Wu L."/>
            <person name="Ma J."/>
        </authorList>
    </citation>
    <scope>NUCLEOTIDE SEQUENCE [LARGE SCALE GENOMIC DNA]</scope>
    <source>
        <strain evidence="9">CGMCC 1.16855</strain>
    </source>
</reference>
<dbReference type="EMBL" id="JBHRSB010000017">
    <property type="protein sequence ID" value="MFC3003853.1"/>
    <property type="molecule type" value="Genomic_DNA"/>
</dbReference>
<keyword evidence="4" id="KW-0808">Transferase</keyword>
<gene>
    <name evidence="8" type="ORF">ACFOD3_28420</name>
</gene>
<dbReference type="GO" id="GO:0032259">
    <property type="term" value="P:methylation"/>
    <property type="evidence" value="ECO:0007669"/>
    <property type="project" value="UniProtKB-KW"/>
</dbReference>
<dbReference type="Gene3D" id="3.40.50.150">
    <property type="entry name" value="Vaccinia Virus protein VP39"/>
    <property type="match status" value="1"/>
</dbReference>
<accession>A0ABV7C526</accession>
<comment type="catalytic activity">
    <reaction evidence="6">
        <text>a 2'-deoxyadenosine in DNA + S-adenosyl-L-methionine = an N(6)-methyl-2'-deoxyadenosine in DNA + S-adenosyl-L-homocysteine + H(+)</text>
        <dbReference type="Rhea" id="RHEA:15197"/>
        <dbReference type="Rhea" id="RHEA-COMP:12418"/>
        <dbReference type="Rhea" id="RHEA-COMP:12419"/>
        <dbReference type="ChEBI" id="CHEBI:15378"/>
        <dbReference type="ChEBI" id="CHEBI:57856"/>
        <dbReference type="ChEBI" id="CHEBI:59789"/>
        <dbReference type="ChEBI" id="CHEBI:90615"/>
        <dbReference type="ChEBI" id="CHEBI:90616"/>
        <dbReference type="EC" id="2.1.1.72"/>
    </reaction>
</comment>
<dbReference type="InterPro" id="IPR011639">
    <property type="entry name" value="MethylTrfase_TaqI-like_dom"/>
</dbReference>
<organism evidence="8 9">
    <name type="scientific">Falsiroseomonas tokyonensis</name>
    <dbReference type="NCBI Taxonomy" id="430521"/>
    <lineage>
        <taxon>Bacteria</taxon>
        <taxon>Pseudomonadati</taxon>
        <taxon>Pseudomonadota</taxon>
        <taxon>Alphaproteobacteria</taxon>
        <taxon>Acetobacterales</taxon>
        <taxon>Roseomonadaceae</taxon>
        <taxon>Falsiroseomonas</taxon>
    </lineage>
</organism>
<name>A0ABV7C526_9PROT</name>
<dbReference type="Proteomes" id="UP001595420">
    <property type="component" value="Unassembled WGS sequence"/>
</dbReference>
<evidence type="ECO:0000256" key="6">
    <source>
        <dbReference type="ARBA" id="ARBA00047942"/>
    </source>
</evidence>
<dbReference type="GO" id="GO:0008168">
    <property type="term" value="F:methyltransferase activity"/>
    <property type="evidence" value="ECO:0007669"/>
    <property type="project" value="UniProtKB-KW"/>
</dbReference>
<dbReference type="SUPFAM" id="SSF53335">
    <property type="entry name" value="S-adenosyl-L-methionine-dependent methyltransferases"/>
    <property type="match status" value="1"/>
</dbReference>
<dbReference type="PANTHER" id="PTHR33841">
    <property type="entry name" value="DNA METHYLTRANSFERASE YEEA-RELATED"/>
    <property type="match status" value="1"/>
</dbReference>
<evidence type="ECO:0000256" key="2">
    <source>
        <dbReference type="ARBA" id="ARBA00011900"/>
    </source>
</evidence>
<dbReference type="EC" id="2.1.1.72" evidence="2"/>
<dbReference type="Pfam" id="PF07669">
    <property type="entry name" value="Eco57I"/>
    <property type="match status" value="1"/>
</dbReference>
<dbReference type="InterPro" id="IPR002052">
    <property type="entry name" value="DNA_methylase_N6_adenine_CS"/>
</dbReference>
<feature type="domain" description="Type II methyltransferase M.TaqI-like" evidence="7">
    <location>
        <begin position="153"/>
        <end position="253"/>
    </location>
</feature>
<dbReference type="PRINTS" id="PR00507">
    <property type="entry name" value="N12N6MTFRASE"/>
</dbReference>
<keyword evidence="3 8" id="KW-0489">Methyltransferase</keyword>
<protein>
    <recommendedName>
        <fullName evidence="2">site-specific DNA-methyltransferase (adenine-specific)</fullName>
        <ecNumber evidence="2">2.1.1.72</ecNumber>
    </recommendedName>
</protein>
<evidence type="ECO:0000256" key="1">
    <source>
        <dbReference type="ARBA" id="ARBA00006594"/>
    </source>
</evidence>
<proteinExistence type="inferred from homology"/>
<dbReference type="PANTHER" id="PTHR33841:SF5">
    <property type="entry name" value="DNA METHYLASE (MODIFICATION METHYLASE) (METHYLTRANSFERASE)-RELATED"/>
    <property type="match status" value="1"/>
</dbReference>
<dbReference type="PROSITE" id="PS00092">
    <property type="entry name" value="N6_MTASE"/>
    <property type="match status" value="1"/>
</dbReference>
<keyword evidence="5" id="KW-0949">S-adenosyl-L-methionine</keyword>